<comment type="caution">
    <text evidence="2">The sequence shown here is derived from an EMBL/GenBank/DDBJ whole genome shotgun (WGS) entry which is preliminary data.</text>
</comment>
<dbReference type="Proteomes" id="UP000324800">
    <property type="component" value="Unassembled WGS sequence"/>
</dbReference>
<name>A0A5J4TM33_9EUKA</name>
<feature type="region of interest" description="Disordered" evidence="1">
    <location>
        <begin position="1"/>
        <end position="22"/>
    </location>
</feature>
<evidence type="ECO:0000313" key="3">
    <source>
        <dbReference type="Proteomes" id="UP000324800"/>
    </source>
</evidence>
<gene>
    <name evidence="2" type="ORF">EZS28_045603</name>
</gene>
<organism evidence="2 3">
    <name type="scientific">Streblomastix strix</name>
    <dbReference type="NCBI Taxonomy" id="222440"/>
    <lineage>
        <taxon>Eukaryota</taxon>
        <taxon>Metamonada</taxon>
        <taxon>Preaxostyla</taxon>
        <taxon>Oxymonadida</taxon>
        <taxon>Streblomastigidae</taxon>
        <taxon>Streblomastix</taxon>
    </lineage>
</organism>
<proteinExistence type="predicted"/>
<evidence type="ECO:0000313" key="2">
    <source>
        <dbReference type="EMBL" id="KAA6358870.1"/>
    </source>
</evidence>
<accession>A0A5J4TM33</accession>
<dbReference type="AlphaFoldDB" id="A0A5J4TM33"/>
<evidence type="ECO:0000256" key="1">
    <source>
        <dbReference type="SAM" id="MobiDB-lite"/>
    </source>
</evidence>
<sequence>MSAQDERRSQSHSVASSQSSHSATINAVKFNPFDETLFTVLYTFHKEGRFPQIFWI</sequence>
<reference evidence="2 3" key="1">
    <citation type="submission" date="2019-03" db="EMBL/GenBank/DDBJ databases">
        <title>Single cell metagenomics reveals metabolic interactions within the superorganism composed of flagellate Streblomastix strix and complex community of Bacteroidetes bacteria on its surface.</title>
        <authorList>
            <person name="Treitli S.C."/>
            <person name="Kolisko M."/>
            <person name="Husnik F."/>
            <person name="Keeling P."/>
            <person name="Hampl V."/>
        </authorList>
    </citation>
    <scope>NUCLEOTIDE SEQUENCE [LARGE SCALE GENOMIC DNA]</scope>
    <source>
        <strain evidence="2">ST1C</strain>
    </source>
</reference>
<feature type="non-terminal residue" evidence="2">
    <location>
        <position position="56"/>
    </location>
</feature>
<dbReference type="EMBL" id="SNRW01029235">
    <property type="protein sequence ID" value="KAA6358870.1"/>
    <property type="molecule type" value="Genomic_DNA"/>
</dbReference>
<feature type="compositionally biased region" description="Low complexity" evidence="1">
    <location>
        <begin position="11"/>
        <end position="22"/>
    </location>
</feature>
<protein>
    <submittedName>
        <fullName evidence="2">Uncharacterized protein</fullName>
    </submittedName>
</protein>